<dbReference type="InterPro" id="IPR001387">
    <property type="entry name" value="Cro/C1-type_HTH"/>
</dbReference>
<gene>
    <name evidence="2" type="ORF">M8H41_22290</name>
</gene>
<accession>A0ABT8QW43</accession>
<dbReference type="InterPro" id="IPR010982">
    <property type="entry name" value="Lambda_DNA-bd_dom_sf"/>
</dbReference>
<evidence type="ECO:0000259" key="1">
    <source>
        <dbReference type="Pfam" id="PF17765"/>
    </source>
</evidence>
<dbReference type="Pfam" id="PF13560">
    <property type="entry name" value="HTH_31"/>
    <property type="match status" value="1"/>
</dbReference>
<proteinExistence type="predicted"/>
<reference evidence="2" key="1">
    <citation type="submission" date="2022-05" db="EMBL/GenBank/DDBJ databases">
        <title>Expanded diversity of anoxic marine methylotrophy in a Black Sea sulfate reducing microorganism.</title>
        <authorList>
            <person name="Fischer P.Q."/>
            <person name="Stams A.J.M."/>
            <person name="Villanueva L."/>
            <person name="Sousa D.Z."/>
        </authorList>
    </citation>
    <scope>NUCLEOTIDE SEQUENCE</scope>
    <source>
        <strain evidence="2">P130</strain>
    </source>
</reference>
<dbReference type="PANTHER" id="PTHR35010:SF3">
    <property type="entry name" value="BLL4873 PROTEIN"/>
    <property type="match status" value="1"/>
</dbReference>
<keyword evidence="3" id="KW-1185">Reference proteome</keyword>
<dbReference type="CDD" id="cd00093">
    <property type="entry name" value="HTH_XRE"/>
    <property type="match status" value="1"/>
</dbReference>
<comment type="caution">
    <text evidence="2">The sequence shown here is derived from an EMBL/GenBank/DDBJ whole genome shotgun (WGS) entry which is preliminary data.</text>
</comment>
<dbReference type="EMBL" id="JAMJEV010000027">
    <property type="protein sequence ID" value="MDO0825546.1"/>
    <property type="molecule type" value="Genomic_DNA"/>
</dbReference>
<name>A0ABT8QW43_9FIRM</name>
<dbReference type="Gene3D" id="3.30.450.180">
    <property type="match status" value="1"/>
</dbReference>
<organism evidence="2 3">
    <name type="scientific">Desulfosporosinus nitroreducens</name>
    <dbReference type="NCBI Taxonomy" id="2018668"/>
    <lineage>
        <taxon>Bacteria</taxon>
        <taxon>Bacillati</taxon>
        <taxon>Bacillota</taxon>
        <taxon>Clostridia</taxon>
        <taxon>Eubacteriales</taxon>
        <taxon>Desulfitobacteriaceae</taxon>
        <taxon>Desulfosporosinus</taxon>
    </lineage>
</organism>
<evidence type="ECO:0000313" key="2">
    <source>
        <dbReference type="EMBL" id="MDO0825546.1"/>
    </source>
</evidence>
<dbReference type="Gene3D" id="1.10.260.40">
    <property type="entry name" value="lambda repressor-like DNA-binding domains"/>
    <property type="match status" value="1"/>
</dbReference>
<dbReference type="Proteomes" id="UP001176021">
    <property type="component" value="Unassembled WGS sequence"/>
</dbReference>
<protein>
    <submittedName>
        <fullName evidence="2">Helix-turn-helix transcriptional regulator</fullName>
    </submittedName>
</protein>
<dbReference type="PANTHER" id="PTHR35010">
    <property type="entry name" value="BLL4672 PROTEIN-RELATED"/>
    <property type="match status" value="1"/>
</dbReference>
<feature type="domain" description="MmyB-like transcription regulator ligand binding" evidence="1">
    <location>
        <begin position="111"/>
        <end position="277"/>
    </location>
</feature>
<dbReference type="Pfam" id="PF17765">
    <property type="entry name" value="MLTR_LBD"/>
    <property type="match status" value="1"/>
</dbReference>
<evidence type="ECO:0000313" key="3">
    <source>
        <dbReference type="Proteomes" id="UP001176021"/>
    </source>
</evidence>
<dbReference type="InterPro" id="IPR041413">
    <property type="entry name" value="MLTR_LBD"/>
</dbReference>
<sequence>MTSLNNEKLRYKELADFLKTRRARTLPSQVGLSSATRRRTPGLRREEVAQLAGIGLTWYTWLEQGRPIHVSTQVIESLARVLLLDKQERIHLYLLANQPLPADIPGYQESVSPILQHVLDSLILCPSLVMDQKWNVIAWNKAACLIFGDFNEMNLRERNIVWAMFTDNKYKQLYGDWNLYAKGLVGRFRSMCGQYIEDSWLAQFIDDLKMQSTEFNLWWSLHEIESNKEIHKQLNHPVAGILDFEVSNFDVSDNSGLKLIVHVPLSETDTATKMKSLLDEATVTLAEKKGHLIV</sequence>
<dbReference type="SUPFAM" id="SSF47413">
    <property type="entry name" value="lambda repressor-like DNA-binding domains"/>
    <property type="match status" value="1"/>
</dbReference>
<dbReference type="RefSeq" id="WP_302050101.1">
    <property type="nucleotide sequence ID" value="NZ_JAMJEV010000027.1"/>
</dbReference>